<sequence>MILLIGGTSESLEIADALTSDHQAFVLSVTTDYGHTLATAHAEHVLQTKFTETTLIDFLQMRHIKLVIDASHPFAQIVSKTAMTACQTVGTTYVRFERQNEVLNEPNVIHFQTQSEVTDYLLQHEGKVYLSTGSKTAVEYGSVLGLDCVHVRVLPTATVLTKLSEGGYKPNQIDAIEGPFSRKLNVELFSKAQAAFVVTKDSGERGGINEKIFAAQDLDIPCLVIDRPQLHYPNVAKTLAGLNEFIEKVN</sequence>
<evidence type="ECO:0000313" key="4">
    <source>
        <dbReference type="EMBL" id="KRL56162.1"/>
    </source>
</evidence>
<dbReference type="UniPathway" id="UPA00148"/>
<dbReference type="Proteomes" id="UP000051999">
    <property type="component" value="Unassembled WGS sequence"/>
</dbReference>
<dbReference type="STRING" id="1114972.FD35_GL002203"/>
<reference evidence="4 5" key="1">
    <citation type="journal article" date="2015" name="Genome Announc.">
        <title>Expanding the biotechnology potential of lactobacilli through comparative genomics of 213 strains and associated genera.</title>
        <authorList>
            <person name="Sun Z."/>
            <person name="Harris H.M."/>
            <person name="McCann A."/>
            <person name="Guo C."/>
            <person name="Argimon S."/>
            <person name="Zhang W."/>
            <person name="Yang X."/>
            <person name="Jeffery I.B."/>
            <person name="Cooney J.C."/>
            <person name="Kagawa T.F."/>
            <person name="Liu W."/>
            <person name="Song Y."/>
            <person name="Salvetti E."/>
            <person name="Wrobel A."/>
            <person name="Rasinkangas P."/>
            <person name="Parkhill J."/>
            <person name="Rea M.C."/>
            <person name="O'Sullivan O."/>
            <person name="Ritari J."/>
            <person name="Douillard F.P."/>
            <person name="Paul Ross R."/>
            <person name="Yang R."/>
            <person name="Briner A.E."/>
            <person name="Felis G.E."/>
            <person name="de Vos W.M."/>
            <person name="Barrangou R."/>
            <person name="Klaenhammer T.R."/>
            <person name="Caufield P.W."/>
            <person name="Cui Y."/>
            <person name="Zhang H."/>
            <person name="O'Toole P.W."/>
        </authorList>
    </citation>
    <scope>NUCLEOTIDE SEQUENCE [LARGE SCALE GENOMIC DNA]</scope>
    <source>
        <strain evidence="4 5">DSM 15814</strain>
    </source>
</reference>
<protein>
    <submittedName>
        <fullName evidence="4">Precorrin-6A reductase</fullName>
    </submittedName>
</protein>
<keyword evidence="2" id="KW-0169">Cobalamin biosynthesis</keyword>
<organism evidence="4 5">
    <name type="scientific">Furfurilactobacillus rossiae DSM 15814</name>
    <dbReference type="NCBI Taxonomy" id="1114972"/>
    <lineage>
        <taxon>Bacteria</taxon>
        <taxon>Bacillati</taxon>
        <taxon>Bacillota</taxon>
        <taxon>Bacilli</taxon>
        <taxon>Lactobacillales</taxon>
        <taxon>Lactobacillaceae</taxon>
        <taxon>Furfurilactobacillus</taxon>
    </lineage>
</organism>
<dbReference type="Pfam" id="PF02571">
    <property type="entry name" value="CbiJ"/>
    <property type="match status" value="1"/>
</dbReference>
<accession>A0A0R1RPV7</accession>
<comment type="caution">
    <text evidence="4">The sequence shown here is derived from an EMBL/GenBank/DDBJ whole genome shotgun (WGS) entry which is preliminary data.</text>
</comment>
<dbReference type="NCBIfam" id="TIGR00715">
    <property type="entry name" value="precor6x_red"/>
    <property type="match status" value="1"/>
</dbReference>
<dbReference type="PATRIC" id="fig|1114972.6.peg.2254"/>
<proteinExistence type="predicted"/>
<dbReference type="eggNOG" id="COG2099">
    <property type="taxonomic scope" value="Bacteria"/>
</dbReference>
<dbReference type="OrthoDB" id="9780707at2"/>
<evidence type="ECO:0000313" key="5">
    <source>
        <dbReference type="Proteomes" id="UP000051999"/>
    </source>
</evidence>
<dbReference type="PANTHER" id="PTHR36925:SF1">
    <property type="entry name" value="COBALT-PRECORRIN-6A REDUCTASE"/>
    <property type="match status" value="1"/>
</dbReference>
<dbReference type="AlphaFoldDB" id="A0A0R1RPV7"/>
<keyword evidence="3" id="KW-0560">Oxidoreductase</keyword>
<dbReference type="PANTHER" id="PTHR36925">
    <property type="entry name" value="COBALT-PRECORRIN-6A REDUCTASE"/>
    <property type="match status" value="1"/>
</dbReference>
<gene>
    <name evidence="4" type="ORF">FD35_GL002203</name>
</gene>
<evidence type="ECO:0000256" key="2">
    <source>
        <dbReference type="ARBA" id="ARBA00022573"/>
    </source>
</evidence>
<keyword evidence="5" id="KW-1185">Reference proteome</keyword>
<dbReference type="GO" id="GO:0009236">
    <property type="term" value="P:cobalamin biosynthetic process"/>
    <property type="evidence" value="ECO:0007669"/>
    <property type="project" value="UniProtKB-UniPathway"/>
</dbReference>
<dbReference type="RefSeq" id="WP_017262889.1">
    <property type="nucleotide sequence ID" value="NZ_AUAW01000006.1"/>
</dbReference>
<evidence type="ECO:0000256" key="1">
    <source>
        <dbReference type="ARBA" id="ARBA00004953"/>
    </source>
</evidence>
<evidence type="ECO:0000256" key="3">
    <source>
        <dbReference type="ARBA" id="ARBA00023002"/>
    </source>
</evidence>
<dbReference type="PROSITE" id="PS51014">
    <property type="entry name" value="COBK_CBIJ"/>
    <property type="match status" value="1"/>
</dbReference>
<name>A0A0R1RPV7_9LACO</name>
<comment type="pathway">
    <text evidence="1">Cofactor biosynthesis; adenosylcobalamin biosynthesis.</text>
</comment>
<dbReference type="EMBL" id="AZFF01000005">
    <property type="protein sequence ID" value="KRL56162.1"/>
    <property type="molecule type" value="Genomic_DNA"/>
</dbReference>
<dbReference type="GO" id="GO:0016994">
    <property type="term" value="F:precorrin-6A reductase activity"/>
    <property type="evidence" value="ECO:0007669"/>
    <property type="project" value="InterPro"/>
</dbReference>
<dbReference type="InterPro" id="IPR003723">
    <property type="entry name" value="Precorrin-6x_reduct"/>
</dbReference>